<gene>
    <name evidence="2" type="ORF">ruthe_02067</name>
</gene>
<dbReference type="RefSeq" id="WP_021098151.1">
    <property type="nucleotide sequence ID" value="NZ_KE557321.1"/>
</dbReference>
<protein>
    <submittedName>
        <fullName evidence="2">Glycosyl transferase family 2</fullName>
    </submittedName>
</protein>
<reference evidence="2 3" key="1">
    <citation type="journal article" date="2013" name="Stand. Genomic Sci.">
        <title>Genome sequence of the reddish-pigmented Rubellimicrobium thermophilum type strain (DSM 16684(T)), a member of the Roseobacter clade.</title>
        <authorList>
            <person name="Fiebig A."/>
            <person name="Riedel T."/>
            <person name="Gronow S."/>
            <person name="Petersen J."/>
            <person name="Klenk H.P."/>
            <person name="Goker M."/>
        </authorList>
    </citation>
    <scope>NUCLEOTIDE SEQUENCE [LARGE SCALE GENOMIC DNA]</scope>
    <source>
        <strain evidence="2 3">DSM 16684</strain>
    </source>
</reference>
<comment type="caution">
    <text evidence="2">The sequence shown here is derived from an EMBL/GenBank/DDBJ whole genome shotgun (WGS) entry which is preliminary data.</text>
</comment>
<keyword evidence="3" id="KW-1185">Reference proteome</keyword>
<proteinExistence type="predicted"/>
<dbReference type="EMBL" id="AOLV01000020">
    <property type="protein sequence ID" value="EPX84707.1"/>
    <property type="molecule type" value="Genomic_DNA"/>
</dbReference>
<organism evidence="2 3">
    <name type="scientific">Rubellimicrobium thermophilum DSM 16684</name>
    <dbReference type="NCBI Taxonomy" id="1123069"/>
    <lineage>
        <taxon>Bacteria</taxon>
        <taxon>Pseudomonadati</taxon>
        <taxon>Pseudomonadota</taxon>
        <taxon>Alphaproteobacteria</taxon>
        <taxon>Rhodobacterales</taxon>
        <taxon>Roseobacteraceae</taxon>
        <taxon>Rubellimicrobium</taxon>
    </lineage>
</organism>
<feature type="region of interest" description="Disordered" evidence="1">
    <location>
        <begin position="219"/>
        <end position="260"/>
    </location>
</feature>
<name>S9QYP3_9RHOB</name>
<dbReference type="HOGENOM" id="CLU_1069131_0_0_5"/>
<evidence type="ECO:0000256" key="1">
    <source>
        <dbReference type="SAM" id="MobiDB-lite"/>
    </source>
</evidence>
<dbReference type="InterPro" id="IPR029044">
    <property type="entry name" value="Nucleotide-diphossugar_trans"/>
</dbReference>
<evidence type="ECO:0000313" key="3">
    <source>
        <dbReference type="Proteomes" id="UP000015346"/>
    </source>
</evidence>
<dbReference type="Proteomes" id="UP000015346">
    <property type="component" value="Unassembled WGS sequence"/>
</dbReference>
<dbReference type="AlphaFoldDB" id="S9QYP3"/>
<feature type="compositionally biased region" description="Gly residues" evidence="1">
    <location>
        <begin position="250"/>
        <end position="260"/>
    </location>
</feature>
<keyword evidence="2" id="KW-0808">Transferase</keyword>
<dbReference type="Pfam" id="PF13704">
    <property type="entry name" value="Glyco_tranf_2_4"/>
    <property type="match status" value="1"/>
</dbReference>
<sequence length="260" mass="27457">MKWGVVATVNEPEPLLRAFVAHHLALGASEVVLHLDVPDEGLARRLAQAPGCLIHQPAPEGLALRRPTPERQARNAALTYAATGVDWLLHIDADEFLWEAGRVLEALAAAPPDVMALGVAPLDRVWRTAAPPQTIFDGLFRDLAPGGSEAALRRIYGPALDFLDRGIAGNGAAKFFVRTGRGLRMGVHEPTDKEGRAVLSRLLPGGALLHFDGATPPITSPSCSARSASSRAGRTFPRRAAGPSSARCGRPGGTSAGSRR</sequence>
<dbReference type="STRING" id="1123069.ruthe_02067"/>
<dbReference type="OrthoDB" id="7203640at2"/>
<dbReference type="PATRIC" id="fig|1123069.3.peg.2040"/>
<dbReference type="GO" id="GO:0016740">
    <property type="term" value="F:transferase activity"/>
    <property type="evidence" value="ECO:0007669"/>
    <property type="project" value="UniProtKB-KW"/>
</dbReference>
<evidence type="ECO:0000313" key="2">
    <source>
        <dbReference type="EMBL" id="EPX84707.1"/>
    </source>
</evidence>
<dbReference type="SUPFAM" id="SSF53448">
    <property type="entry name" value="Nucleotide-diphospho-sugar transferases"/>
    <property type="match status" value="1"/>
</dbReference>
<feature type="compositionally biased region" description="Low complexity" evidence="1">
    <location>
        <begin position="220"/>
        <end position="234"/>
    </location>
</feature>
<accession>S9QYP3</accession>